<organism evidence="8 9">
    <name type="scientific">Parasponia andersonii</name>
    <name type="common">Sponia andersonii</name>
    <dbReference type="NCBI Taxonomy" id="3476"/>
    <lineage>
        <taxon>Eukaryota</taxon>
        <taxon>Viridiplantae</taxon>
        <taxon>Streptophyta</taxon>
        <taxon>Embryophyta</taxon>
        <taxon>Tracheophyta</taxon>
        <taxon>Spermatophyta</taxon>
        <taxon>Magnoliopsida</taxon>
        <taxon>eudicotyledons</taxon>
        <taxon>Gunneridae</taxon>
        <taxon>Pentapetalae</taxon>
        <taxon>rosids</taxon>
        <taxon>fabids</taxon>
        <taxon>Rosales</taxon>
        <taxon>Cannabaceae</taxon>
        <taxon>Parasponia</taxon>
    </lineage>
</organism>
<dbReference type="InterPro" id="IPR039189">
    <property type="entry name" value="Fcp1"/>
</dbReference>
<dbReference type="Proteomes" id="UP000237105">
    <property type="component" value="Unassembled WGS sequence"/>
</dbReference>
<evidence type="ECO:0000256" key="2">
    <source>
        <dbReference type="ARBA" id="ARBA00013081"/>
    </source>
</evidence>
<dbReference type="EMBL" id="JXTB01000626">
    <property type="protein sequence ID" value="PON35132.1"/>
    <property type="molecule type" value="Genomic_DNA"/>
</dbReference>
<evidence type="ECO:0000256" key="5">
    <source>
        <dbReference type="ARBA" id="ARBA00047761"/>
    </source>
</evidence>
<gene>
    <name evidence="8" type="ORF">PanWU01x14_338770</name>
</gene>
<comment type="caution">
    <text evidence="8">The sequence shown here is derived from an EMBL/GenBank/DDBJ whole genome shotgun (WGS) entry which is preliminary data.</text>
</comment>
<dbReference type="PANTHER" id="PTHR23081">
    <property type="entry name" value="RNA POLYMERASE II CTD PHOSPHATASE"/>
    <property type="match status" value="1"/>
</dbReference>
<dbReference type="InterPro" id="IPR036412">
    <property type="entry name" value="HAD-like_sf"/>
</dbReference>
<dbReference type="InterPro" id="IPR004274">
    <property type="entry name" value="FCP1_dom"/>
</dbReference>
<dbReference type="AlphaFoldDB" id="A0A2P5AF35"/>
<proteinExistence type="predicted"/>
<dbReference type="GO" id="GO:0005634">
    <property type="term" value="C:nucleus"/>
    <property type="evidence" value="ECO:0007669"/>
    <property type="project" value="UniProtKB-SubCell"/>
</dbReference>
<evidence type="ECO:0000256" key="4">
    <source>
        <dbReference type="ARBA" id="ARBA00023242"/>
    </source>
</evidence>
<evidence type="ECO:0000313" key="9">
    <source>
        <dbReference type="Proteomes" id="UP000237105"/>
    </source>
</evidence>
<dbReference type="OrthoDB" id="10249888at2759"/>
<keyword evidence="9" id="KW-1185">Reference proteome</keyword>
<dbReference type="SMART" id="SM00577">
    <property type="entry name" value="CPDc"/>
    <property type="match status" value="1"/>
</dbReference>
<sequence length="518" mass="59079">MSRSGLKYFVYQENLCLGALDAIPVKDSNFQFPNDEIRIHRISPRSERYPPLSILHAISPLSVLCRLQSSSPLEQPCLMRLHDSCYSKLQTAVVLIGDEEIHLVAMRSRLNKYACFWCYSVPKGLYDASLGMLNMRCLPIVFDLDATLVASNSMRSFEEKIEVLRGYMGRKMDPLRLEEMNNQLKRYEDDRLMLKQYAESDTVMDNGKVLEAQMEEVLLQSDDQVTKLVRPVIRLREKNIVFTRIIPEIPGTSVLVRLRPAWEEMKSYLTTKGRKRFEVFVCTMAERNYALEIWRLLDPEAHLIGSNQLRDRSKKSLMNVLQDGICLSKMAMVIDDLLDVWEDRDQTRIHEVPPFIPYYAPEAERVGSLHVLRIARNVACHVRSCFFKEFDGSLLRRISDVFYEDDVVNLPPSPDMSNYLKLIVEGASQVTAFGSGLSGSGWQGPRPGRVALRVELVAEHKSFSTALMGSASWVNGPAELSPWGGNSAEQRIAAELNCWVTSLGRDGQKEQYYFDEAN</sequence>
<dbReference type="STRING" id="3476.A0A2P5AF35"/>
<dbReference type="PROSITE" id="PS50969">
    <property type="entry name" value="FCP1"/>
    <property type="match status" value="1"/>
</dbReference>
<dbReference type="Gene3D" id="3.40.50.1000">
    <property type="entry name" value="HAD superfamily/HAD-like"/>
    <property type="match status" value="1"/>
</dbReference>
<dbReference type="PANTHER" id="PTHR23081:SF24">
    <property type="entry name" value="RNA POLYMERASE II C-TERMINAL DOMAIN PHOSPHATASE-LIKE 2"/>
    <property type="match status" value="1"/>
</dbReference>
<name>A0A2P5AF35_PARAD</name>
<dbReference type="InterPro" id="IPR023214">
    <property type="entry name" value="HAD_sf"/>
</dbReference>
<dbReference type="EC" id="3.1.3.16" evidence="2"/>
<comment type="catalytic activity">
    <reaction evidence="5">
        <text>O-phospho-L-seryl-[protein] + H2O = L-seryl-[protein] + phosphate</text>
        <dbReference type="Rhea" id="RHEA:20629"/>
        <dbReference type="Rhea" id="RHEA-COMP:9863"/>
        <dbReference type="Rhea" id="RHEA-COMP:11604"/>
        <dbReference type="ChEBI" id="CHEBI:15377"/>
        <dbReference type="ChEBI" id="CHEBI:29999"/>
        <dbReference type="ChEBI" id="CHEBI:43474"/>
        <dbReference type="ChEBI" id="CHEBI:83421"/>
        <dbReference type="EC" id="3.1.3.16"/>
    </reaction>
</comment>
<protein>
    <recommendedName>
        <fullName evidence="2">protein-serine/threonine phosphatase</fullName>
        <ecNumber evidence="2">3.1.3.16</ecNumber>
    </recommendedName>
</protein>
<evidence type="ECO:0000256" key="6">
    <source>
        <dbReference type="ARBA" id="ARBA00048336"/>
    </source>
</evidence>
<keyword evidence="4" id="KW-0539">Nucleus</keyword>
<evidence type="ECO:0000256" key="1">
    <source>
        <dbReference type="ARBA" id="ARBA00004123"/>
    </source>
</evidence>
<comment type="subcellular location">
    <subcellularLocation>
        <location evidence="1">Nucleus</location>
    </subcellularLocation>
</comment>
<feature type="domain" description="FCP1 homology" evidence="7">
    <location>
        <begin position="133"/>
        <end position="378"/>
    </location>
</feature>
<accession>A0A2P5AF35</accession>
<dbReference type="Pfam" id="PF03031">
    <property type="entry name" value="NIF"/>
    <property type="match status" value="1"/>
</dbReference>
<dbReference type="GO" id="GO:0008420">
    <property type="term" value="F:RNA polymerase II CTD heptapeptide repeat phosphatase activity"/>
    <property type="evidence" value="ECO:0007669"/>
    <property type="project" value="InterPro"/>
</dbReference>
<evidence type="ECO:0000256" key="3">
    <source>
        <dbReference type="ARBA" id="ARBA00022801"/>
    </source>
</evidence>
<evidence type="ECO:0000313" key="8">
    <source>
        <dbReference type="EMBL" id="PON35132.1"/>
    </source>
</evidence>
<comment type="catalytic activity">
    <reaction evidence="6">
        <text>O-phospho-L-threonyl-[protein] + H2O = L-threonyl-[protein] + phosphate</text>
        <dbReference type="Rhea" id="RHEA:47004"/>
        <dbReference type="Rhea" id="RHEA-COMP:11060"/>
        <dbReference type="Rhea" id="RHEA-COMP:11605"/>
        <dbReference type="ChEBI" id="CHEBI:15377"/>
        <dbReference type="ChEBI" id="CHEBI:30013"/>
        <dbReference type="ChEBI" id="CHEBI:43474"/>
        <dbReference type="ChEBI" id="CHEBI:61977"/>
        <dbReference type="EC" id="3.1.3.16"/>
    </reaction>
</comment>
<evidence type="ECO:0000259" key="7">
    <source>
        <dbReference type="PROSITE" id="PS50969"/>
    </source>
</evidence>
<dbReference type="SUPFAM" id="SSF56784">
    <property type="entry name" value="HAD-like"/>
    <property type="match status" value="1"/>
</dbReference>
<reference evidence="9" key="1">
    <citation type="submission" date="2016-06" db="EMBL/GenBank/DDBJ databases">
        <title>Parallel loss of symbiosis genes in relatives of nitrogen-fixing non-legume Parasponia.</title>
        <authorList>
            <person name="Van Velzen R."/>
            <person name="Holmer R."/>
            <person name="Bu F."/>
            <person name="Rutten L."/>
            <person name="Van Zeijl A."/>
            <person name="Liu W."/>
            <person name="Santuari L."/>
            <person name="Cao Q."/>
            <person name="Sharma T."/>
            <person name="Shen D."/>
            <person name="Roswanjaya Y."/>
            <person name="Wardhani T."/>
            <person name="Kalhor M.S."/>
            <person name="Jansen J."/>
            <person name="Van den Hoogen J."/>
            <person name="Gungor B."/>
            <person name="Hartog M."/>
            <person name="Hontelez J."/>
            <person name="Verver J."/>
            <person name="Yang W.-C."/>
            <person name="Schijlen E."/>
            <person name="Repin R."/>
            <person name="Schilthuizen M."/>
            <person name="Schranz E."/>
            <person name="Heidstra R."/>
            <person name="Miyata K."/>
            <person name="Fedorova E."/>
            <person name="Kohlen W."/>
            <person name="Bisseling T."/>
            <person name="Smit S."/>
            <person name="Geurts R."/>
        </authorList>
    </citation>
    <scope>NUCLEOTIDE SEQUENCE [LARGE SCALE GENOMIC DNA]</scope>
    <source>
        <strain evidence="9">cv. WU1-14</strain>
    </source>
</reference>
<keyword evidence="3" id="KW-0378">Hydrolase</keyword>